<keyword evidence="2" id="KW-1185">Reference proteome</keyword>
<protein>
    <submittedName>
        <fullName evidence="1">Uncharacterized protein</fullName>
    </submittedName>
</protein>
<dbReference type="AlphaFoldDB" id="A0A166N5H3"/>
<dbReference type="Proteomes" id="UP000077266">
    <property type="component" value="Unassembled WGS sequence"/>
</dbReference>
<dbReference type="InParanoid" id="A0A166N5H3"/>
<organism evidence="1 2">
    <name type="scientific">Exidia glandulosa HHB12029</name>
    <dbReference type="NCBI Taxonomy" id="1314781"/>
    <lineage>
        <taxon>Eukaryota</taxon>
        <taxon>Fungi</taxon>
        <taxon>Dikarya</taxon>
        <taxon>Basidiomycota</taxon>
        <taxon>Agaricomycotina</taxon>
        <taxon>Agaricomycetes</taxon>
        <taxon>Auriculariales</taxon>
        <taxon>Exidiaceae</taxon>
        <taxon>Exidia</taxon>
    </lineage>
</organism>
<name>A0A166N5H3_EXIGL</name>
<gene>
    <name evidence="1" type="ORF">EXIGLDRAFT_783275</name>
</gene>
<reference evidence="1 2" key="1">
    <citation type="journal article" date="2016" name="Mol. Biol. Evol.">
        <title>Comparative Genomics of Early-Diverging Mushroom-Forming Fungi Provides Insights into the Origins of Lignocellulose Decay Capabilities.</title>
        <authorList>
            <person name="Nagy L.G."/>
            <person name="Riley R."/>
            <person name="Tritt A."/>
            <person name="Adam C."/>
            <person name="Daum C."/>
            <person name="Floudas D."/>
            <person name="Sun H."/>
            <person name="Yadav J.S."/>
            <person name="Pangilinan J."/>
            <person name="Larsson K.H."/>
            <person name="Matsuura K."/>
            <person name="Barry K."/>
            <person name="Labutti K."/>
            <person name="Kuo R."/>
            <person name="Ohm R.A."/>
            <person name="Bhattacharya S.S."/>
            <person name="Shirouzu T."/>
            <person name="Yoshinaga Y."/>
            <person name="Martin F.M."/>
            <person name="Grigoriev I.V."/>
            <person name="Hibbett D.S."/>
        </authorList>
    </citation>
    <scope>NUCLEOTIDE SEQUENCE [LARGE SCALE GENOMIC DNA]</scope>
    <source>
        <strain evidence="1 2">HHB12029</strain>
    </source>
</reference>
<dbReference type="EMBL" id="KV426766">
    <property type="protein sequence ID" value="KZV78775.1"/>
    <property type="molecule type" value="Genomic_DNA"/>
</dbReference>
<proteinExistence type="predicted"/>
<dbReference type="STRING" id="1314781.A0A166N5H3"/>
<evidence type="ECO:0000313" key="1">
    <source>
        <dbReference type="EMBL" id="KZV78775.1"/>
    </source>
</evidence>
<accession>A0A166N5H3</accession>
<sequence length="292" mass="31139">MNGNASDLYQARLGVHASPRRAHARWHSPRTVAYIGAHDRAFASPCLLATPARVPSLTECRVIVHEGRSDASLTPSPPPLARSAVIASDAHASMSYLSINSISQDREGRCSRPVVVIAREDTGTSSGAFGKQFNLKLMGLAADDLIQEFFSSFKDTGALSDLPSYTWTLSSNSARDHDRDKVLTVLDSAITSALYFASRSVGATESTTFLKVTYLATDAGTVQLPSWIQSQPSESVLFSLQVRATVSASPWPSFHQPPPPPSPHYLTACKCAVNVCADSGTGPGKLPHGSTV</sequence>
<evidence type="ECO:0000313" key="2">
    <source>
        <dbReference type="Proteomes" id="UP000077266"/>
    </source>
</evidence>